<dbReference type="Proteomes" id="UP000001870">
    <property type="component" value="Chromosome"/>
</dbReference>
<protein>
    <recommendedName>
        <fullName evidence="2">UPF0301 protein MADE_1015325</fullName>
    </recommendedName>
</protein>
<dbReference type="HOGENOM" id="CLU_057596_1_0_6"/>
<dbReference type="Pfam" id="PF02622">
    <property type="entry name" value="DUF179"/>
    <property type="match status" value="1"/>
</dbReference>
<dbReference type="KEGG" id="amc:MADE_1015325"/>
<evidence type="ECO:0000313" key="3">
    <source>
        <dbReference type="EMBL" id="AEA99197.1"/>
    </source>
</evidence>
<dbReference type="EMBL" id="CP001103">
    <property type="protein sequence ID" value="AEA99197.1"/>
    <property type="molecule type" value="Genomic_DNA"/>
</dbReference>
<organism evidence="3 4">
    <name type="scientific">Alteromonas mediterranea (strain DSM 17117 / CIP 110805 / LMG 28347 / Deep ecotype)</name>
    <dbReference type="NCBI Taxonomy" id="1774373"/>
    <lineage>
        <taxon>Bacteria</taxon>
        <taxon>Pseudomonadati</taxon>
        <taxon>Pseudomonadota</taxon>
        <taxon>Gammaproteobacteria</taxon>
        <taxon>Alteromonadales</taxon>
        <taxon>Alteromonadaceae</taxon>
        <taxon>Alteromonas/Salinimonas group</taxon>
        <taxon>Alteromonas</taxon>
    </lineage>
</organism>
<dbReference type="GO" id="GO:0005829">
    <property type="term" value="C:cytosol"/>
    <property type="evidence" value="ECO:0007669"/>
    <property type="project" value="TreeGrafter"/>
</dbReference>
<keyword evidence="4" id="KW-1185">Reference proteome</keyword>
<sequence length="208" mass="22994">MSVQNAAAINWQRKTNERRFMTELKSLQNHFLVAMPSLDDPYFSRSLIYVCEHNAEGAMGIVVNQPSTMNVKQLLEQTDKALMVSDDKAEQIVLAGGPVNQERGFVLHSSQKEWASSLKLAPGVMVTTSKDILTAIANDEGPDDVLIALGYAGWTAGQLEKEMQENAWLTIEADEEILFNTPMHKKWQATVNKLGVDVWQLAPGAGHA</sequence>
<dbReference type="SUPFAM" id="SSF143456">
    <property type="entry name" value="VC0467-like"/>
    <property type="match status" value="1"/>
</dbReference>
<dbReference type="HAMAP" id="MF_00758">
    <property type="entry name" value="UPF0301"/>
    <property type="match status" value="1"/>
</dbReference>
<name>F2GD61_ALTMD</name>
<evidence type="ECO:0000256" key="2">
    <source>
        <dbReference type="HAMAP-Rule" id="MF_00758"/>
    </source>
</evidence>
<proteinExistence type="inferred from homology"/>
<dbReference type="Gene3D" id="3.40.1740.10">
    <property type="entry name" value="VC0467-like"/>
    <property type="match status" value="1"/>
</dbReference>
<reference evidence="3 4" key="2">
    <citation type="journal article" date="2015" name="Antonie Van Leeuwenhoek">
        <title>Ecophysiological diversity of a novel member of the genus Alteromonas, and description of Alteromonas mediterranea sp. nov.</title>
        <authorList>
            <person name="Ivanova E.P."/>
            <person name="Lopez-Perez M."/>
            <person name="Zabalos M."/>
            <person name="Nguyen S.H."/>
            <person name="Webb H.K."/>
            <person name="Ryan J."/>
            <person name="Lagutin K."/>
            <person name="Vyssotski M."/>
            <person name="Crawford R.J."/>
            <person name="Rodriguez-Valera F."/>
        </authorList>
    </citation>
    <scope>NUCLEOTIDE SEQUENCE [LARGE SCALE GENOMIC DNA]</scope>
    <source>
        <strain evidence="4">DSM 17117 / CIP 110805 / LMG 28347 / Deep ecotype</strain>
    </source>
</reference>
<evidence type="ECO:0000313" key="4">
    <source>
        <dbReference type="Proteomes" id="UP000001870"/>
    </source>
</evidence>
<dbReference type="NCBIfam" id="NF001266">
    <property type="entry name" value="PRK00228.1-1"/>
    <property type="match status" value="1"/>
</dbReference>
<dbReference type="AlphaFoldDB" id="F2GD61"/>
<dbReference type="PANTHER" id="PTHR30327">
    <property type="entry name" value="UNCHARACTERIZED PROTEIN YQGE"/>
    <property type="match status" value="1"/>
</dbReference>
<gene>
    <name evidence="3" type="ordered locus">MADE_1015325</name>
</gene>
<dbReference type="PANTHER" id="PTHR30327:SF1">
    <property type="entry name" value="UPF0301 PROTEIN YQGE"/>
    <property type="match status" value="1"/>
</dbReference>
<reference evidence="3 4" key="1">
    <citation type="journal article" date="2008" name="ISME J.">
        <title>Comparative genomics of two ecotypes of the marine planktonic copiotroph Alteromonas macleodii suggests alternative lifestyles associated with different kinds of particulate organic matter.</title>
        <authorList>
            <person name="Ivars-Martinez E."/>
            <person name="Martin-Cuadrado A.B."/>
            <person name="D'Auria G."/>
            <person name="Mira A."/>
            <person name="Ferriera S."/>
            <person name="Johnson J."/>
            <person name="Friedman R."/>
            <person name="Rodriguez-Valera F."/>
        </authorList>
    </citation>
    <scope>NUCLEOTIDE SEQUENCE [LARGE SCALE GENOMIC DNA]</scope>
    <source>
        <strain evidence="4">DSM 17117 / CIP 110805 / LMG 28347 / Deep ecotype</strain>
    </source>
</reference>
<dbReference type="InterPro" id="IPR003774">
    <property type="entry name" value="AlgH-like"/>
</dbReference>
<evidence type="ECO:0000256" key="1">
    <source>
        <dbReference type="ARBA" id="ARBA00009600"/>
    </source>
</evidence>
<comment type="similarity">
    <text evidence="1 2">Belongs to the UPF0301 (AlgH) family.</text>
</comment>
<accession>F2GD61</accession>